<dbReference type="AlphaFoldDB" id="A0A9P8ALA9"/>
<dbReference type="GeneID" id="66109915"/>
<accession>A0A9P8ALA9</accession>
<feature type="non-terminal residue" evidence="1">
    <location>
        <position position="95"/>
    </location>
</feature>
<dbReference type="EMBL" id="MU250591">
    <property type="protein sequence ID" value="KAG7439534.1"/>
    <property type="molecule type" value="Genomic_DNA"/>
</dbReference>
<reference evidence="1" key="1">
    <citation type="submission" date="2020-11" db="EMBL/GenBank/DDBJ databases">
        <title>Adaptations for nitrogen fixation in a non-lichenized fungal sporocarp promotes dispersal by wood-feeding termites.</title>
        <authorList>
            <consortium name="DOE Joint Genome Institute"/>
            <person name="Koch R.A."/>
            <person name="Yoon G."/>
            <person name="Arayal U."/>
            <person name="Lail K."/>
            <person name="Amirebrahimi M."/>
            <person name="Labutti K."/>
            <person name="Lipzen A."/>
            <person name="Riley R."/>
            <person name="Barry K."/>
            <person name="Henrissat B."/>
            <person name="Grigoriev I.V."/>
            <person name="Herr J.R."/>
            <person name="Aime M.C."/>
        </authorList>
    </citation>
    <scope>NUCLEOTIDE SEQUENCE</scope>
    <source>
        <strain evidence="1">MCA 3950</strain>
    </source>
</reference>
<name>A0A9P8ALA9_9AGAR</name>
<keyword evidence="2" id="KW-1185">Reference proteome</keyword>
<organism evidence="1 2">
    <name type="scientific">Guyanagaster necrorhizus</name>
    <dbReference type="NCBI Taxonomy" id="856835"/>
    <lineage>
        <taxon>Eukaryota</taxon>
        <taxon>Fungi</taxon>
        <taxon>Dikarya</taxon>
        <taxon>Basidiomycota</taxon>
        <taxon>Agaricomycotina</taxon>
        <taxon>Agaricomycetes</taxon>
        <taxon>Agaricomycetidae</taxon>
        <taxon>Agaricales</taxon>
        <taxon>Marasmiineae</taxon>
        <taxon>Physalacriaceae</taxon>
        <taxon>Guyanagaster</taxon>
    </lineage>
</organism>
<dbReference type="Proteomes" id="UP000812287">
    <property type="component" value="Unassembled WGS sequence"/>
</dbReference>
<dbReference type="RefSeq" id="XP_043033034.1">
    <property type="nucleotide sequence ID" value="XM_043187618.1"/>
</dbReference>
<comment type="caution">
    <text evidence="1">The sequence shown here is derived from an EMBL/GenBank/DDBJ whole genome shotgun (WGS) entry which is preliminary data.</text>
</comment>
<protein>
    <submittedName>
        <fullName evidence="1">Uncharacterized protein</fullName>
    </submittedName>
</protein>
<evidence type="ECO:0000313" key="1">
    <source>
        <dbReference type="EMBL" id="KAG7439534.1"/>
    </source>
</evidence>
<evidence type="ECO:0000313" key="2">
    <source>
        <dbReference type="Proteomes" id="UP000812287"/>
    </source>
</evidence>
<proteinExistence type="predicted"/>
<gene>
    <name evidence="1" type="ORF">BT62DRAFT_938884</name>
</gene>
<sequence>MAAGEENTRKRSSAIRQRFDKRRTIELNVTRQSHLRTDSVDDKVISQLRRLGLHALKEEGLDRNDLGGLSYQELDGYWMGNWSVETSAENLNTDT</sequence>